<dbReference type="AlphaFoldDB" id="A0A0G4NDN6"/>
<name>A0A0G4NDN6_VERLO</name>
<evidence type="ECO:0000256" key="1">
    <source>
        <dbReference type="SAM" id="MobiDB-lite"/>
    </source>
</evidence>
<dbReference type="Proteomes" id="UP000045706">
    <property type="component" value="Unassembled WGS sequence"/>
</dbReference>
<keyword evidence="2" id="KW-0812">Transmembrane</keyword>
<reference evidence="4" key="1">
    <citation type="submission" date="2015-05" db="EMBL/GenBank/DDBJ databases">
        <authorList>
            <person name="Fogelqvist Johan"/>
        </authorList>
    </citation>
    <scope>NUCLEOTIDE SEQUENCE [LARGE SCALE GENOMIC DNA]</scope>
</reference>
<accession>A0A0G4NDN6</accession>
<evidence type="ECO:0000256" key="2">
    <source>
        <dbReference type="SAM" id="Phobius"/>
    </source>
</evidence>
<protein>
    <submittedName>
        <fullName evidence="3">Uncharacterized protein</fullName>
    </submittedName>
</protein>
<feature type="region of interest" description="Disordered" evidence="1">
    <location>
        <begin position="125"/>
        <end position="178"/>
    </location>
</feature>
<keyword evidence="2" id="KW-1133">Transmembrane helix</keyword>
<organism evidence="3 4">
    <name type="scientific">Verticillium longisporum</name>
    <name type="common">Verticillium dahliae var. longisporum</name>
    <dbReference type="NCBI Taxonomy" id="100787"/>
    <lineage>
        <taxon>Eukaryota</taxon>
        <taxon>Fungi</taxon>
        <taxon>Dikarya</taxon>
        <taxon>Ascomycota</taxon>
        <taxon>Pezizomycotina</taxon>
        <taxon>Sordariomycetes</taxon>
        <taxon>Hypocreomycetidae</taxon>
        <taxon>Glomerellales</taxon>
        <taxon>Plectosphaerellaceae</taxon>
        <taxon>Verticillium</taxon>
    </lineage>
</organism>
<gene>
    <name evidence="3" type="ORF">BN1723_006104</name>
</gene>
<sequence>MPAVAPSNSESNLLLREPLAKFLFSNILIGFAHVCIALALLILVGKVLTAAKTYKIPKAAQRSEQNTMDEKLVPMDLHLLEQQRLYHHFPAPGFTIGDAVHQGPSAEVHVSASDSGRPGHVRFADGTFGSATPRNEMSSDDSGGEADMLTSPPIVTRSSMIMSRPPPPPPLTPPELSTTIFSIDGHRYSQARTTSEFDTSFFQQPNPDYMSSTTTAQQLGSATAKQVPVTPRRRSYTRTIPMNPTASSTPSPRTPLDISSSYPPTSYILPGPPPGHMVEYPVNPQEIEVHGEIISALDDDGAGWTRHTRVYGGGVCLACASSGGEGHGGFYGKNVPPEHMR</sequence>
<feature type="compositionally biased region" description="Polar residues" evidence="1">
    <location>
        <begin position="200"/>
        <end position="224"/>
    </location>
</feature>
<keyword evidence="2" id="KW-0472">Membrane</keyword>
<feature type="compositionally biased region" description="Pro residues" evidence="1">
    <location>
        <begin position="164"/>
        <end position="173"/>
    </location>
</feature>
<feature type="region of interest" description="Disordered" evidence="1">
    <location>
        <begin position="200"/>
        <end position="258"/>
    </location>
</feature>
<proteinExistence type="predicted"/>
<dbReference type="EMBL" id="CVQI01033940">
    <property type="protein sequence ID" value="CRK44395.1"/>
    <property type="molecule type" value="Genomic_DNA"/>
</dbReference>
<feature type="compositionally biased region" description="Low complexity" evidence="1">
    <location>
        <begin position="244"/>
        <end position="255"/>
    </location>
</feature>
<evidence type="ECO:0000313" key="4">
    <source>
        <dbReference type="Proteomes" id="UP000045706"/>
    </source>
</evidence>
<feature type="transmembrane region" description="Helical" evidence="2">
    <location>
        <begin position="22"/>
        <end position="48"/>
    </location>
</feature>
<evidence type="ECO:0000313" key="3">
    <source>
        <dbReference type="EMBL" id="CRK44395.1"/>
    </source>
</evidence>